<dbReference type="PANTHER" id="PTHR43874:SF208">
    <property type="entry name" value="TWO-COMPONENT RESPONSE REGULATOR ARR18"/>
    <property type="match status" value="1"/>
</dbReference>
<reference evidence="16 17" key="1">
    <citation type="submission" date="2020-02" db="EMBL/GenBank/DDBJ databases">
        <authorList>
            <person name="Ma Q."/>
            <person name="Huang Y."/>
            <person name="Song X."/>
            <person name="Pei D."/>
        </authorList>
    </citation>
    <scope>NUCLEOTIDE SEQUENCE [LARGE SCALE GENOMIC DNA]</scope>
    <source>
        <strain evidence="16">Sxm20200214</strain>
        <tissue evidence="16">Leaf</tissue>
    </source>
</reference>
<dbReference type="Proteomes" id="UP000886595">
    <property type="component" value="Unassembled WGS sequence"/>
</dbReference>
<evidence type="ECO:0000256" key="1">
    <source>
        <dbReference type="ARBA" id="ARBA00004123"/>
    </source>
</evidence>
<comment type="function">
    <text evidence="11">Transcriptional activator that binds specific DNA sequence.</text>
</comment>
<accession>A0A8X7VGP0</accession>
<dbReference type="InterPro" id="IPR001789">
    <property type="entry name" value="Sig_transdc_resp-reg_receiver"/>
</dbReference>
<dbReference type="OrthoDB" id="60033at2759"/>
<evidence type="ECO:0000256" key="13">
    <source>
        <dbReference type="SAM" id="MobiDB-lite"/>
    </source>
</evidence>
<feature type="compositionally biased region" description="Polar residues" evidence="13">
    <location>
        <begin position="415"/>
        <end position="431"/>
    </location>
</feature>
<dbReference type="SUPFAM" id="SSF52172">
    <property type="entry name" value="CheY-like"/>
    <property type="match status" value="1"/>
</dbReference>
<keyword evidence="7 11" id="KW-0238">DNA-binding</keyword>
<evidence type="ECO:0000313" key="16">
    <source>
        <dbReference type="EMBL" id="KAG2310843.1"/>
    </source>
</evidence>
<keyword evidence="10 11" id="KW-0539">Nucleus</keyword>
<dbReference type="PROSITE" id="PS50110">
    <property type="entry name" value="RESPONSE_REGULATORY"/>
    <property type="match status" value="1"/>
</dbReference>
<evidence type="ECO:0000256" key="11">
    <source>
        <dbReference type="PIRNR" id="PIRNR036392"/>
    </source>
</evidence>
<evidence type="ECO:0000256" key="4">
    <source>
        <dbReference type="ARBA" id="ARBA00022864"/>
    </source>
</evidence>
<evidence type="ECO:0000256" key="12">
    <source>
        <dbReference type="PROSITE-ProRule" id="PRU00169"/>
    </source>
</evidence>
<comment type="caution">
    <text evidence="16">The sequence shown here is derived from an EMBL/GenBank/DDBJ whole genome shotgun (WGS) entry which is preliminary data.</text>
</comment>
<evidence type="ECO:0000256" key="8">
    <source>
        <dbReference type="ARBA" id="ARBA00023159"/>
    </source>
</evidence>
<feature type="compositionally biased region" description="Acidic residues" evidence="13">
    <location>
        <begin position="172"/>
        <end position="194"/>
    </location>
</feature>
<dbReference type="GO" id="GO:0003700">
    <property type="term" value="F:DNA-binding transcription factor activity"/>
    <property type="evidence" value="ECO:0007669"/>
    <property type="project" value="UniProtKB-UniRule"/>
</dbReference>
<sequence>MESMSNGEGRTDQFPVGMRVLAVDDNPTCLRKLEELLLRCKYHVTTTMVSKKALEMLREKSNMFDLVISDVEMPDTDGFKLLEIGLEMDLPVIMLSAHSDYDSVMKGIIHGACDYLIKPVSLKELRNIWQHVVKKNIGSYKKIIAPSRQLLPSSESAPSGSRKRKDKVYDSGDGDDDSDREEDDGDGSEQDGEESSNRKKPRVVWSQELHQKFVHAVQQLGLDKAVPKKILDYMNIEGLTRENVASHLQKYRLYLKKLDEGQPHNMSHDAFGSRDSSYFHMAQLEGLRDYTSTRQLSSSSLLARSSLTKFHPSVYSTLNLQGSNNSSSFTQNSSSSVNPFGTYHSPLMPRSQSVNLSPLEPLQFPRSKCSPYMGEFKGIGDRGIGSSFLDSRMTFGSSSTSLPSASSNNPMLQENFTQNLHGGASDGNQSCLDGGALSNNSGSLNSSVNGFSGFPNHSWQGNLKTTRFPSHSLPLNHGFGQDQMACGVTGLGDYNTSLVSADNHVGVLQCEPPFPGDFTQNMNTQKWEEQNMTMMNNSFGNVDYTLQADHNNMVFRDHNATRSKGLDDSSMMMSPVEDSATTLNSRECVGNHTMLDPEMMSAKLENDLVDNQHGVFDDIMNEMLKQDENNGMGSVAARFGLDSFPPP</sequence>
<evidence type="ECO:0000256" key="10">
    <source>
        <dbReference type="ARBA" id="ARBA00023242"/>
    </source>
</evidence>
<comment type="similarity">
    <text evidence="2">Belongs to the ARR family. Type-B subfamily.</text>
</comment>
<dbReference type="AlphaFoldDB" id="A0A8X7VGP0"/>
<gene>
    <name evidence="16" type="ORF">Bca52824_022400</name>
</gene>
<dbReference type="GO" id="GO:0000160">
    <property type="term" value="P:phosphorelay signal transduction system"/>
    <property type="evidence" value="ECO:0007669"/>
    <property type="project" value="UniProtKB-KW"/>
</dbReference>
<keyword evidence="17" id="KW-1185">Reference proteome</keyword>
<feature type="region of interest" description="Disordered" evidence="13">
    <location>
        <begin position="151"/>
        <end position="202"/>
    </location>
</feature>
<dbReference type="InterPro" id="IPR017930">
    <property type="entry name" value="Myb_dom"/>
</dbReference>
<feature type="domain" description="HTH myb-type" evidence="15">
    <location>
        <begin position="197"/>
        <end position="256"/>
    </location>
</feature>
<evidence type="ECO:0000313" key="17">
    <source>
        <dbReference type="Proteomes" id="UP000886595"/>
    </source>
</evidence>
<dbReference type="PIRSF" id="PIRSF036392">
    <property type="entry name" value="RR_ARR_type-B"/>
    <property type="match status" value="1"/>
</dbReference>
<dbReference type="CDD" id="cd17584">
    <property type="entry name" value="REC_typeB_ARR-like"/>
    <property type="match status" value="1"/>
</dbReference>
<keyword evidence="5 11" id="KW-0902">Two-component regulatory system</keyword>
<protein>
    <recommendedName>
        <fullName evidence="11">Two-component response regulator</fullName>
    </recommendedName>
</protein>
<dbReference type="NCBIfam" id="TIGR01557">
    <property type="entry name" value="myb_SHAQKYF"/>
    <property type="match status" value="1"/>
</dbReference>
<dbReference type="SUPFAM" id="SSF46689">
    <property type="entry name" value="Homeodomain-like"/>
    <property type="match status" value="1"/>
</dbReference>
<feature type="modified residue" description="4-aspartylphosphate" evidence="12">
    <location>
        <position position="70"/>
    </location>
</feature>
<dbReference type="InterPro" id="IPR009057">
    <property type="entry name" value="Homeodomain-like_sf"/>
</dbReference>
<name>A0A8X7VGP0_BRACI</name>
<dbReference type="InterPro" id="IPR017053">
    <property type="entry name" value="Response_reg_B-typ_pln"/>
</dbReference>
<evidence type="ECO:0000259" key="15">
    <source>
        <dbReference type="PROSITE" id="PS51294"/>
    </source>
</evidence>
<dbReference type="GO" id="GO:0005634">
    <property type="term" value="C:nucleus"/>
    <property type="evidence" value="ECO:0007669"/>
    <property type="project" value="UniProtKB-SubCell"/>
</dbReference>
<dbReference type="InterPro" id="IPR045279">
    <property type="entry name" value="ARR-like"/>
</dbReference>
<organism evidence="16 17">
    <name type="scientific">Brassica carinata</name>
    <name type="common">Ethiopian mustard</name>
    <name type="synonym">Abyssinian cabbage</name>
    <dbReference type="NCBI Taxonomy" id="52824"/>
    <lineage>
        <taxon>Eukaryota</taxon>
        <taxon>Viridiplantae</taxon>
        <taxon>Streptophyta</taxon>
        <taxon>Embryophyta</taxon>
        <taxon>Tracheophyta</taxon>
        <taxon>Spermatophyta</taxon>
        <taxon>Magnoliopsida</taxon>
        <taxon>eudicotyledons</taxon>
        <taxon>Gunneridae</taxon>
        <taxon>Pentapetalae</taxon>
        <taxon>rosids</taxon>
        <taxon>malvids</taxon>
        <taxon>Brassicales</taxon>
        <taxon>Brassicaceae</taxon>
        <taxon>Brassiceae</taxon>
        <taxon>Brassica</taxon>
    </lineage>
</organism>
<keyword evidence="3 12" id="KW-0597">Phosphoprotein</keyword>
<feature type="domain" description="Response regulatory" evidence="14">
    <location>
        <begin position="19"/>
        <end position="133"/>
    </location>
</feature>
<dbReference type="GO" id="GO:0003677">
    <property type="term" value="F:DNA binding"/>
    <property type="evidence" value="ECO:0007669"/>
    <property type="project" value="UniProtKB-KW"/>
</dbReference>
<keyword evidence="4" id="KW-0932">Cytokinin signaling pathway</keyword>
<dbReference type="PROSITE" id="PS51294">
    <property type="entry name" value="HTH_MYB"/>
    <property type="match status" value="1"/>
</dbReference>
<evidence type="ECO:0000256" key="9">
    <source>
        <dbReference type="ARBA" id="ARBA00023163"/>
    </source>
</evidence>
<dbReference type="Pfam" id="PF00072">
    <property type="entry name" value="Response_reg"/>
    <property type="match status" value="1"/>
</dbReference>
<keyword evidence="9 11" id="KW-0804">Transcription</keyword>
<evidence type="ECO:0000256" key="3">
    <source>
        <dbReference type="ARBA" id="ARBA00022553"/>
    </source>
</evidence>
<dbReference type="Pfam" id="PF00249">
    <property type="entry name" value="Myb_DNA-binding"/>
    <property type="match status" value="1"/>
</dbReference>
<comment type="subcellular location">
    <subcellularLocation>
        <location evidence="1 11">Nucleus</location>
    </subcellularLocation>
</comment>
<evidence type="ECO:0000256" key="7">
    <source>
        <dbReference type="ARBA" id="ARBA00023125"/>
    </source>
</evidence>
<dbReference type="EMBL" id="JAAMPC010000005">
    <property type="protein sequence ID" value="KAG2310843.1"/>
    <property type="molecule type" value="Genomic_DNA"/>
</dbReference>
<evidence type="ECO:0000256" key="6">
    <source>
        <dbReference type="ARBA" id="ARBA00023015"/>
    </source>
</evidence>
<evidence type="ECO:0000259" key="14">
    <source>
        <dbReference type="PROSITE" id="PS50110"/>
    </source>
</evidence>
<dbReference type="InterPro" id="IPR006447">
    <property type="entry name" value="Myb_dom_plants"/>
</dbReference>
<dbReference type="FunFam" id="1.10.10.60:FF:000007">
    <property type="entry name" value="Two-component response regulator"/>
    <property type="match status" value="1"/>
</dbReference>
<dbReference type="SMART" id="SM00448">
    <property type="entry name" value="REC"/>
    <property type="match status" value="1"/>
</dbReference>
<evidence type="ECO:0000256" key="2">
    <source>
        <dbReference type="ARBA" id="ARBA00006015"/>
    </source>
</evidence>
<dbReference type="Gene3D" id="1.10.10.60">
    <property type="entry name" value="Homeodomain-like"/>
    <property type="match status" value="1"/>
</dbReference>
<evidence type="ECO:0000256" key="5">
    <source>
        <dbReference type="ARBA" id="ARBA00023012"/>
    </source>
</evidence>
<feature type="region of interest" description="Disordered" evidence="13">
    <location>
        <begin position="415"/>
        <end position="434"/>
    </location>
</feature>
<proteinExistence type="inferred from homology"/>
<dbReference type="InterPro" id="IPR001005">
    <property type="entry name" value="SANT/Myb"/>
</dbReference>
<dbReference type="GO" id="GO:0009736">
    <property type="term" value="P:cytokinin-activated signaling pathway"/>
    <property type="evidence" value="ECO:0007669"/>
    <property type="project" value="UniProtKB-KW"/>
</dbReference>
<dbReference type="Gene3D" id="3.40.50.2300">
    <property type="match status" value="1"/>
</dbReference>
<keyword evidence="6 11" id="KW-0805">Transcription regulation</keyword>
<keyword evidence="8 11" id="KW-0010">Activator</keyword>
<dbReference type="PANTHER" id="PTHR43874">
    <property type="entry name" value="TWO-COMPONENT RESPONSE REGULATOR"/>
    <property type="match status" value="1"/>
</dbReference>
<dbReference type="InterPro" id="IPR011006">
    <property type="entry name" value="CheY-like_superfamily"/>
</dbReference>